<evidence type="ECO:0000259" key="2">
    <source>
        <dbReference type="PROSITE" id="PS51186"/>
    </source>
</evidence>
<organism evidence="3 4">
    <name type="scientific">Rhodococcus wratislaviensis</name>
    <name type="common">Tsukamurella wratislaviensis</name>
    <dbReference type="NCBI Taxonomy" id="44752"/>
    <lineage>
        <taxon>Bacteria</taxon>
        <taxon>Bacillati</taxon>
        <taxon>Actinomycetota</taxon>
        <taxon>Actinomycetes</taxon>
        <taxon>Mycobacteriales</taxon>
        <taxon>Nocardiaceae</taxon>
        <taxon>Rhodococcus</taxon>
    </lineage>
</organism>
<dbReference type="EMBL" id="UAUI01000001">
    <property type="protein sequence ID" value="SPZ34749.1"/>
    <property type="molecule type" value="Genomic_DNA"/>
</dbReference>
<dbReference type="CDD" id="cd04301">
    <property type="entry name" value="NAT_SF"/>
    <property type="match status" value="1"/>
</dbReference>
<proteinExistence type="predicted"/>
<dbReference type="Pfam" id="PF00583">
    <property type="entry name" value="Acetyltransf_1"/>
    <property type="match status" value="1"/>
</dbReference>
<keyword evidence="1" id="KW-0808">Transferase</keyword>
<reference evidence="3 4" key="1">
    <citation type="submission" date="2018-06" db="EMBL/GenBank/DDBJ databases">
        <authorList>
            <consortium name="Pathogen Informatics"/>
            <person name="Doyle S."/>
        </authorList>
    </citation>
    <scope>NUCLEOTIDE SEQUENCE [LARGE SCALE GENOMIC DNA]</scope>
    <source>
        <strain evidence="3 4">NCTC13229</strain>
    </source>
</reference>
<dbReference type="Proteomes" id="UP000251211">
    <property type="component" value="Unassembled WGS sequence"/>
</dbReference>
<dbReference type="SUPFAM" id="SSF55729">
    <property type="entry name" value="Acyl-CoA N-acyltransferases (Nat)"/>
    <property type="match status" value="1"/>
</dbReference>
<protein>
    <submittedName>
        <fullName evidence="3">Predicted acetyltransferase</fullName>
    </submittedName>
</protein>
<dbReference type="PROSITE" id="PS51186">
    <property type="entry name" value="GNAT"/>
    <property type="match status" value="1"/>
</dbReference>
<evidence type="ECO:0000256" key="1">
    <source>
        <dbReference type="ARBA" id="ARBA00022679"/>
    </source>
</evidence>
<dbReference type="InterPro" id="IPR000182">
    <property type="entry name" value="GNAT_dom"/>
</dbReference>
<dbReference type="InterPro" id="IPR050769">
    <property type="entry name" value="NAT_camello-type"/>
</dbReference>
<dbReference type="AlphaFoldDB" id="A0AB38F6S2"/>
<sequence>MHQTHVAGEGEAATEVTIRPLGAPGDLGWVIQANGEVYANEFGWDSGIEVLVAQLVAEYARNHDEREAAWIAELDGARVGCVFCTHGDDDVSAKLRVLVVDPKARGHALGRRLVHTCVDFARQAGYRRIGLWTVDTLSSARRIYQAAGFELDSETSSRLFGQDLVEQCWSREL</sequence>
<comment type="caution">
    <text evidence="3">The sequence shown here is derived from an EMBL/GenBank/DDBJ whole genome shotgun (WGS) entry which is preliminary data.</text>
</comment>
<dbReference type="PANTHER" id="PTHR13947">
    <property type="entry name" value="GNAT FAMILY N-ACETYLTRANSFERASE"/>
    <property type="match status" value="1"/>
</dbReference>
<dbReference type="InterPro" id="IPR016181">
    <property type="entry name" value="Acyl_CoA_acyltransferase"/>
</dbReference>
<evidence type="ECO:0000313" key="4">
    <source>
        <dbReference type="Proteomes" id="UP000251211"/>
    </source>
</evidence>
<accession>A0AB38F6S2</accession>
<feature type="domain" description="N-acetyltransferase" evidence="2">
    <location>
        <begin position="16"/>
        <end position="173"/>
    </location>
</feature>
<dbReference type="GO" id="GO:0008080">
    <property type="term" value="F:N-acetyltransferase activity"/>
    <property type="evidence" value="ECO:0007669"/>
    <property type="project" value="InterPro"/>
</dbReference>
<gene>
    <name evidence="3" type="ORF">NCTC13229_00415</name>
</gene>
<dbReference type="PANTHER" id="PTHR13947:SF37">
    <property type="entry name" value="LD18367P"/>
    <property type="match status" value="1"/>
</dbReference>
<name>A0AB38F6S2_RHOWR</name>
<evidence type="ECO:0000313" key="3">
    <source>
        <dbReference type="EMBL" id="SPZ34749.1"/>
    </source>
</evidence>
<dbReference type="RefSeq" id="WP_052033116.1">
    <property type="nucleotide sequence ID" value="NZ_JBHXBJ010000226.1"/>
</dbReference>
<dbReference type="Gene3D" id="3.40.630.30">
    <property type="match status" value="1"/>
</dbReference>